<keyword evidence="1" id="KW-0175">Coiled coil</keyword>
<reference evidence="3 4" key="1">
    <citation type="submission" date="2020-05" db="EMBL/GenBank/DDBJ databases">
        <title>Identification and distribution of gene clusters putatively required for synthesis of sphingolipid metabolism inhibitors in phylogenetically diverse species of the filamentous fungus Fusarium.</title>
        <authorList>
            <person name="Kim H.-S."/>
            <person name="Busman M."/>
            <person name="Brown D.W."/>
            <person name="Divon H."/>
            <person name="Uhlig S."/>
            <person name="Proctor R.H."/>
        </authorList>
    </citation>
    <scope>NUCLEOTIDE SEQUENCE [LARGE SCALE GENOMIC DNA]</scope>
    <source>
        <strain evidence="3 4">NRRL 25311</strain>
    </source>
</reference>
<evidence type="ECO:0000313" key="4">
    <source>
        <dbReference type="Proteomes" id="UP000562682"/>
    </source>
</evidence>
<dbReference type="AlphaFoldDB" id="A0A8H5T8J9"/>
<proteinExistence type="predicted"/>
<sequence length="275" mass="31190">MSSSQLSELEVEAATLVFNPEDEIPVTLEWQSENEIMYLTEPLFESAEKAFKLVFKLDDQNERRLIAFKFPLYLKDMKHLSHINSILDRITSIINNQLPNTQPFPNRSTALLPGNQAKPVSFNEEQRPPPSYEASNHITPGNELTSNVSAKRCCVSQGPDGRPDVVSTMEDLQLENSELKQQQKAAHVDIMGLESDVAQHKAKALAMGNKLCELEKERKKNKDKIIEIEKDIEDIQADVSAMNEKDETDDANLLHARKDQQELVNRLDATHKNQE</sequence>
<accession>A0A8H5T8J9</accession>
<dbReference type="EMBL" id="JAAOAK010000452">
    <property type="protein sequence ID" value="KAF5665097.1"/>
    <property type="molecule type" value="Genomic_DNA"/>
</dbReference>
<organism evidence="3 4">
    <name type="scientific">Fusarium denticulatum</name>
    <dbReference type="NCBI Taxonomy" id="48507"/>
    <lineage>
        <taxon>Eukaryota</taxon>
        <taxon>Fungi</taxon>
        <taxon>Dikarya</taxon>
        <taxon>Ascomycota</taxon>
        <taxon>Pezizomycotina</taxon>
        <taxon>Sordariomycetes</taxon>
        <taxon>Hypocreomycetidae</taxon>
        <taxon>Hypocreales</taxon>
        <taxon>Nectriaceae</taxon>
        <taxon>Fusarium</taxon>
        <taxon>Fusarium fujikuroi species complex</taxon>
    </lineage>
</organism>
<name>A0A8H5T8J9_9HYPO</name>
<dbReference type="Proteomes" id="UP000562682">
    <property type="component" value="Unassembled WGS sequence"/>
</dbReference>
<keyword evidence="4" id="KW-1185">Reference proteome</keyword>
<feature type="compositionally biased region" description="Polar residues" evidence="2">
    <location>
        <begin position="133"/>
        <end position="143"/>
    </location>
</feature>
<gene>
    <name evidence="3" type="ORF">FDENT_12670</name>
</gene>
<protein>
    <submittedName>
        <fullName evidence="3">Uncharacterized protein</fullName>
    </submittedName>
</protein>
<evidence type="ECO:0000256" key="1">
    <source>
        <dbReference type="SAM" id="Coils"/>
    </source>
</evidence>
<feature type="region of interest" description="Disordered" evidence="2">
    <location>
        <begin position="104"/>
        <end position="143"/>
    </location>
</feature>
<comment type="caution">
    <text evidence="3">The sequence shown here is derived from an EMBL/GenBank/DDBJ whole genome shotgun (WGS) entry which is preliminary data.</text>
</comment>
<evidence type="ECO:0000313" key="3">
    <source>
        <dbReference type="EMBL" id="KAF5665097.1"/>
    </source>
</evidence>
<feature type="coiled-coil region" evidence="1">
    <location>
        <begin position="218"/>
        <end position="245"/>
    </location>
</feature>
<evidence type="ECO:0000256" key="2">
    <source>
        <dbReference type="SAM" id="MobiDB-lite"/>
    </source>
</evidence>